<feature type="domain" description="HTH marR-type" evidence="1">
    <location>
        <begin position="11"/>
        <end position="148"/>
    </location>
</feature>
<protein>
    <recommendedName>
        <fullName evidence="1">HTH marR-type domain-containing protein</fullName>
    </recommendedName>
</protein>
<comment type="caution">
    <text evidence="2">The sequence shown here is derived from an EMBL/GenBank/DDBJ whole genome shotgun (WGS) entry which is preliminary data.</text>
</comment>
<dbReference type="InterPro" id="IPR039422">
    <property type="entry name" value="MarR/SlyA-like"/>
</dbReference>
<dbReference type="PANTHER" id="PTHR33164:SF43">
    <property type="entry name" value="HTH-TYPE TRANSCRIPTIONAL REPRESSOR YETL"/>
    <property type="match status" value="1"/>
</dbReference>
<organism evidence="2 3">
    <name type="scientific">Micromonospora saelicesensis</name>
    <dbReference type="NCBI Taxonomy" id="285676"/>
    <lineage>
        <taxon>Bacteria</taxon>
        <taxon>Bacillati</taxon>
        <taxon>Actinomycetota</taxon>
        <taxon>Actinomycetes</taxon>
        <taxon>Micromonosporales</taxon>
        <taxon>Micromonosporaceae</taxon>
        <taxon>Micromonospora</taxon>
    </lineage>
</organism>
<dbReference type="Gene3D" id="1.10.10.10">
    <property type="entry name" value="Winged helix-like DNA-binding domain superfamily/Winged helix DNA-binding domain"/>
    <property type="match status" value="1"/>
</dbReference>
<dbReference type="AlphaFoldDB" id="A0A328NKP9"/>
<gene>
    <name evidence="2" type="ORF">PSN13_05742</name>
</gene>
<dbReference type="GO" id="GO:0006950">
    <property type="term" value="P:response to stress"/>
    <property type="evidence" value="ECO:0007669"/>
    <property type="project" value="TreeGrafter"/>
</dbReference>
<dbReference type="SUPFAM" id="SSF46785">
    <property type="entry name" value="Winged helix' DNA-binding domain"/>
    <property type="match status" value="1"/>
</dbReference>
<evidence type="ECO:0000259" key="1">
    <source>
        <dbReference type="PROSITE" id="PS50995"/>
    </source>
</evidence>
<evidence type="ECO:0000313" key="3">
    <source>
        <dbReference type="Proteomes" id="UP000249419"/>
    </source>
</evidence>
<accession>A0A328NKP9</accession>
<name>A0A328NKP9_9ACTN</name>
<dbReference type="InterPro" id="IPR036388">
    <property type="entry name" value="WH-like_DNA-bd_sf"/>
</dbReference>
<dbReference type="InterPro" id="IPR000835">
    <property type="entry name" value="HTH_MarR-typ"/>
</dbReference>
<evidence type="ECO:0000313" key="2">
    <source>
        <dbReference type="EMBL" id="RAO27854.1"/>
    </source>
</evidence>
<dbReference type="PANTHER" id="PTHR33164">
    <property type="entry name" value="TRANSCRIPTIONAL REGULATOR, MARR FAMILY"/>
    <property type="match status" value="1"/>
</dbReference>
<reference evidence="2 3" key="1">
    <citation type="submission" date="2018-03" db="EMBL/GenBank/DDBJ databases">
        <title>Defining the species Micromonospora saelicesensis and Micromonospora noduli under the framework of genomics.</title>
        <authorList>
            <person name="Riesco R."/>
            <person name="Trujillo M.E."/>
        </authorList>
    </citation>
    <scope>NUCLEOTIDE SEQUENCE [LARGE SCALE GENOMIC DNA]</scope>
    <source>
        <strain evidence="2 3">PSN13</strain>
    </source>
</reference>
<proteinExistence type="predicted"/>
<dbReference type="SMART" id="SM00347">
    <property type="entry name" value="HTH_MARR"/>
    <property type="match status" value="1"/>
</dbReference>
<dbReference type="Pfam" id="PF12802">
    <property type="entry name" value="MarR_2"/>
    <property type="match status" value="1"/>
</dbReference>
<dbReference type="Proteomes" id="UP000249419">
    <property type="component" value="Unassembled WGS sequence"/>
</dbReference>
<sequence length="153" mass="16959">MLPMTERKQDRVDAYRLLMADVYELAGESRRSSEELAREAGQTAARWHVMSVLSDGARTVASAARRLGLARQSVQRLVDDLARAGMVELHDNPDHRRAPLVTLTEAGLVTLTGLLKRSDADRRDAVDRAGLSLSDLENARATLRRLADVLQSR</sequence>
<dbReference type="PROSITE" id="PS50995">
    <property type="entry name" value="HTH_MARR_2"/>
    <property type="match status" value="1"/>
</dbReference>
<dbReference type="GO" id="GO:0003700">
    <property type="term" value="F:DNA-binding transcription factor activity"/>
    <property type="evidence" value="ECO:0007669"/>
    <property type="project" value="InterPro"/>
</dbReference>
<dbReference type="EMBL" id="PYAG01000039">
    <property type="protein sequence ID" value="RAO27854.1"/>
    <property type="molecule type" value="Genomic_DNA"/>
</dbReference>
<dbReference type="InterPro" id="IPR036390">
    <property type="entry name" value="WH_DNA-bd_sf"/>
</dbReference>